<feature type="domain" description="N-acetyltransferase" evidence="3">
    <location>
        <begin position="3"/>
        <end position="151"/>
    </location>
</feature>
<protein>
    <submittedName>
        <fullName evidence="4">GNAT family N-acetyltransferase</fullName>
    </submittedName>
</protein>
<keyword evidence="1" id="KW-0808">Transferase</keyword>
<dbReference type="CDD" id="cd04301">
    <property type="entry name" value="NAT_SF"/>
    <property type="match status" value="1"/>
</dbReference>
<proteinExistence type="predicted"/>
<dbReference type="Proteomes" id="UP000787635">
    <property type="component" value="Unassembled WGS sequence"/>
</dbReference>
<keyword evidence="5" id="KW-1185">Reference proteome</keyword>
<dbReference type="InterPro" id="IPR050832">
    <property type="entry name" value="Bact_Acetyltransf"/>
</dbReference>
<evidence type="ECO:0000313" key="5">
    <source>
        <dbReference type="Proteomes" id="UP000787635"/>
    </source>
</evidence>
<gene>
    <name evidence="4" type="ORF">HEQ75_03820</name>
</gene>
<dbReference type="PANTHER" id="PTHR43877">
    <property type="entry name" value="AMINOALKYLPHOSPHONATE N-ACETYLTRANSFERASE-RELATED-RELATED"/>
    <property type="match status" value="1"/>
</dbReference>
<comment type="caution">
    <text evidence="4">The sequence shown here is derived from an EMBL/GenBank/DDBJ whole genome shotgun (WGS) entry which is preliminary data.</text>
</comment>
<evidence type="ECO:0000259" key="3">
    <source>
        <dbReference type="PROSITE" id="PS51186"/>
    </source>
</evidence>
<evidence type="ECO:0000256" key="2">
    <source>
        <dbReference type="ARBA" id="ARBA00023315"/>
    </source>
</evidence>
<name>A0ABX1E390_9PROT</name>
<dbReference type="Gene3D" id="3.40.630.30">
    <property type="match status" value="1"/>
</dbReference>
<dbReference type="InterPro" id="IPR000182">
    <property type="entry name" value="GNAT_dom"/>
</dbReference>
<dbReference type="RefSeq" id="WP_168027606.1">
    <property type="nucleotide sequence ID" value="NZ_JAAVNE010000004.1"/>
</dbReference>
<dbReference type="Pfam" id="PF00583">
    <property type="entry name" value="Acetyltransf_1"/>
    <property type="match status" value="1"/>
</dbReference>
<evidence type="ECO:0000313" key="4">
    <source>
        <dbReference type="EMBL" id="NKC29977.1"/>
    </source>
</evidence>
<evidence type="ECO:0000256" key="1">
    <source>
        <dbReference type="ARBA" id="ARBA00022679"/>
    </source>
</evidence>
<dbReference type="InterPro" id="IPR016181">
    <property type="entry name" value="Acyl_CoA_acyltransferase"/>
</dbReference>
<accession>A0ABX1E390</accession>
<dbReference type="PROSITE" id="PS51186">
    <property type="entry name" value="GNAT"/>
    <property type="match status" value="1"/>
</dbReference>
<dbReference type="SUPFAM" id="SSF55729">
    <property type="entry name" value="Acyl-CoA N-acyltransferases (Nat)"/>
    <property type="match status" value="1"/>
</dbReference>
<sequence length="156" mass="16816">MPPRIHPLPRDQRHRLAPLLALYAAEMRGVLAGAAIATPEDQAALLAAHPAAEVLLAEDAAGAPIGFAILFDLPEIVFARRCGNLDDLFVHPGHRGRGVARALIDAALAEGRARGWSHLRWIVPEGDAAAIALYERIASRTDWRSYVIRLDPGASL</sequence>
<dbReference type="EMBL" id="JAAVNE010000004">
    <property type="protein sequence ID" value="NKC29977.1"/>
    <property type="molecule type" value="Genomic_DNA"/>
</dbReference>
<keyword evidence="2" id="KW-0012">Acyltransferase</keyword>
<reference evidence="4 5" key="1">
    <citation type="submission" date="2020-03" db="EMBL/GenBank/DDBJ databases">
        <title>Roseomonas selenitidurans sp. nov. isolated from urban soil.</title>
        <authorList>
            <person name="Liu H."/>
        </authorList>
    </citation>
    <scope>NUCLEOTIDE SEQUENCE [LARGE SCALE GENOMIC DNA]</scope>
    <source>
        <strain evidence="4 5">BU-1</strain>
    </source>
</reference>
<organism evidence="4 5">
    <name type="scientific">Falsiroseomonas selenitidurans</name>
    <dbReference type="NCBI Taxonomy" id="2716335"/>
    <lineage>
        <taxon>Bacteria</taxon>
        <taxon>Pseudomonadati</taxon>
        <taxon>Pseudomonadota</taxon>
        <taxon>Alphaproteobacteria</taxon>
        <taxon>Acetobacterales</taxon>
        <taxon>Roseomonadaceae</taxon>
        <taxon>Falsiroseomonas</taxon>
    </lineage>
</organism>